<evidence type="ECO:0000313" key="2">
    <source>
        <dbReference type="Proteomes" id="UP000198824"/>
    </source>
</evidence>
<dbReference type="AlphaFoldDB" id="A0A1I6KAZ6"/>
<dbReference type="Proteomes" id="UP000198824">
    <property type="component" value="Unassembled WGS sequence"/>
</dbReference>
<dbReference type="EMBL" id="FOZG01000001">
    <property type="protein sequence ID" value="SFR88391.1"/>
    <property type="molecule type" value="Genomic_DNA"/>
</dbReference>
<organism evidence="1 2">
    <name type="scientific">Sphingomonas jatrophae</name>
    <dbReference type="NCBI Taxonomy" id="1166337"/>
    <lineage>
        <taxon>Bacteria</taxon>
        <taxon>Pseudomonadati</taxon>
        <taxon>Pseudomonadota</taxon>
        <taxon>Alphaproteobacteria</taxon>
        <taxon>Sphingomonadales</taxon>
        <taxon>Sphingomonadaceae</taxon>
        <taxon>Sphingomonas</taxon>
    </lineage>
</organism>
<protein>
    <submittedName>
        <fullName evidence="1">Uncharacterized protein</fullName>
    </submittedName>
</protein>
<reference evidence="1 2" key="1">
    <citation type="submission" date="2016-10" db="EMBL/GenBank/DDBJ databases">
        <authorList>
            <person name="de Groot N.N."/>
        </authorList>
    </citation>
    <scope>NUCLEOTIDE SEQUENCE [LARGE SCALE GENOMIC DNA]</scope>
    <source>
        <strain evidence="1 2">S5-249</strain>
    </source>
</reference>
<proteinExistence type="predicted"/>
<sequence>MVRGRLCKFFAVIALIVIGLQMLSRPPANLLSLRATRYEMLDGLWPRSSSILHYPSWSTPPIEPDTELVDVVARCGGAADLAQVAERAGASTIALREMAQSMYRTDIIYAIADAVPWWRIKLWQLRYASGLWTHRLDEPSGYLPQSLIDEARASSDRWYRRVTDDVVCGATRNAKADPSRKG</sequence>
<gene>
    <name evidence="1" type="ORF">SAMN05192580_1522</name>
</gene>
<evidence type="ECO:0000313" key="1">
    <source>
        <dbReference type="EMBL" id="SFR88391.1"/>
    </source>
</evidence>
<dbReference type="STRING" id="1166337.SAMN05192580_1522"/>
<keyword evidence="2" id="KW-1185">Reference proteome</keyword>
<name>A0A1I6KAZ6_9SPHN</name>
<accession>A0A1I6KAZ6</accession>